<dbReference type="EMBL" id="JBAHYK010000410">
    <property type="protein sequence ID" value="KAL0574298.1"/>
    <property type="molecule type" value="Genomic_DNA"/>
</dbReference>
<dbReference type="InterPro" id="IPR036047">
    <property type="entry name" value="F-box-like_dom_sf"/>
</dbReference>
<dbReference type="Pfam" id="PF12937">
    <property type="entry name" value="F-box-like"/>
    <property type="match status" value="1"/>
</dbReference>
<dbReference type="CDD" id="cd09917">
    <property type="entry name" value="F-box_SF"/>
    <property type="match status" value="1"/>
</dbReference>
<keyword evidence="3" id="KW-1185">Reference proteome</keyword>
<dbReference type="SUPFAM" id="SSF81383">
    <property type="entry name" value="F-box domain"/>
    <property type="match status" value="1"/>
</dbReference>
<proteinExistence type="predicted"/>
<reference evidence="2 3" key="1">
    <citation type="submission" date="2024-02" db="EMBL/GenBank/DDBJ databases">
        <title>A draft genome for the cacao thread blight pathogen Marasmius crinis-equi.</title>
        <authorList>
            <person name="Cohen S.P."/>
            <person name="Baruah I.K."/>
            <person name="Amoako-Attah I."/>
            <person name="Bukari Y."/>
            <person name="Meinhardt L.W."/>
            <person name="Bailey B.A."/>
        </authorList>
    </citation>
    <scope>NUCLEOTIDE SEQUENCE [LARGE SCALE GENOMIC DNA]</scope>
    <source>
        <strain evidence="2 3">GH-76</strain>
    </source>
</reference>
<evidence type="ECO:0000259" key="1">
    <source>
        <dbReference type="PROSITE" id="PS50181"/>
    </source>
</evidence>
<feature type="domain" description="F-box" evidence="1">
    <location>
        <begin position="2"/>
        <end position="48"/>
    </location>
</feature>
<dbReference type="PROSITE" id="PS50181">
    <property type="entry name" value="FBOX"/>
    <property type="match status" value="1"/>
</dbReference>
<protein>
    <recommendedName>
        <fullName evidence="1">F-box domain-containing protein</fullName>
    </recommendedName>
</protein>
<evidence type="ECO:0000313" key="3">
    <source>
        <dbReference type="Proteomes" id="UP001465976"/>
    </source>
</evidence>
<evidence type="ECO:0000313" key="2">
    <source>
        <dbReference type="EMBL" id="KAL0574298.1"/>
    </source>
</evidence>
<comment type="caution">
    <text evidence="2">The sequence shown here is derived from an EMBL/GenBank/DDBJ whole genome shotgun (WGS) entry which is preliminary data.</text>
</comment>
<accession>A0ABR3FG12</accession>
<dbReference type="Gene3D" id="1.20.1280.50">
    <property type="match status" value="1"/>
</dbReference>
<dbReference type="SMART" id="SM00256">
    <property type="entry name" value="FBOX"/>
    <property type="match status" value="1"/>
</dbReference>
<sequence length="471" mass="52967">MSLRLQDLPTDVLLRIFAFIEPLDVLRLRQTSKFLNAFNSERTLWTSLYRSSSLFLPSIDLPNHIRPTLERLLVRAQHLDVSWSNQSFKLVRQRRLACSITKEGVRGIELYSGRYLFLASKTRFALFDLDGGGDWDRPMFTMQAQGQGQGQGEEYFSATNHRRCSGNGYGSGEIFIPMLRTSKSTDSLALVIWHLRPSHSPPLTQITSFAIQSGSIPPTLWSADGYLVYHSEPHTTPIPNVFVYDFERRKHHRLDMDSEPRMQTQRRVYHHEYIPTKGFILAMHISASETVFEVFTTRTEGETLRRTHVGLCPKGLTEPAIISIVSTHEEETTLHLAAIFHFGGLLAFRVHLKPDGTITFSFAPSPGNGTVDLSPPSSAYSLAIAGDHRGRARAASLMATSSVSLLLHEIEFGEDSEGKEGKQDTTTRIDVKQTAITVPELAYGNDYAWDAFRGRLCTQPEDASVMVMDYV</sequence>
<gene>
    <name evidence="2" type="ORF">V5O48_007656</name>
</gene>
<organism evidence="2 3">
    <name type="scientific">Marasmius crinis-equi</name>
    <dbReference type="NCBI Taxonomy" id="585013"/>
    <lineage>
        <taxon>Eukaryota</taxon>
        <taxon>Fungi</taxon>
        <taxon>Dikarya</taxon>
        <taxon>Basidiomycota</taxon>
        <taxon>Agaricomycotina</taxon>
        <taxon>Agaricomycetes</taxon>
        <taxon>Agaricomycetidae</taxon>
        <taxon>Agaricales</taxon>
        <taxon>Marasmiineae</taxon>
        <taxon>Marasmiaceae</taxon>
        <taxon>Marasmius</taxon>
    </lineage>
</organism>
<name>A0ABR3FG12_9AGAR</name>
<dbReference type="InterPro" id="IPR001810">
    <property type="entry name" value="F-box_dom"/>
</dbReference>
<dbReference type="Proteomes" id="UP001465976">
    <property type="component" value="Unassembled WGS sequence"/>
</dbReference>